<proteinExistence type="predicted"/>
<gene>
    <name evidence="2" type="ORF">CPB84DRAFT_1769897</name>
</gene>
<comment type="caution">
    <text evidence="2">The sequence shown here is derived from an EMBL/GenBank/DDBJ whole genome shotgun (WGS) entry which is preliminary data.</text>
</comment>
<evidence type="ECO:0000313" key="3">
    <source>
        <dbReference type="Proteomes" id="UP000724874"/>
    </source>
</evidence>
<sequence length="98" mass="10978">MKIPLLSLITRDGLWVFILFTALLAAMLSDAMNREFGMQAAQLCYVIFPIYVAFVSLSSCRIIMNIRTFALELPTRSLDSGTEHIELTTLFTTITSTP</sequence>
<name>A0A9P5NV72_GYMJU</name>
<keyword evidence="1" id="KW-1133">Transmembrane helix</keyword>
<dbReference type="Proteomes" id="UP000724874">
    <property type="component" value="Unassembled WGS sequence"/>
</dbReference>
<evidence type="ECO:0000313" key="2">
    <source>
        <dbReference type="EMBL" id="KAF8906479.1"/>
    </source>
</evidence>
<accession>A0A9P5NV72</accession>
<dbReference type="AlphaFoldDB" id="A0A9P5NV72"/>
<organism evidence="2 3">
    <name type="scientific">Gymnopilus junonius</name>
    <name type="common">Spectacular rustgill mushroom</name>
    <name type="synonym">Gymnopilus spectabilis subsp. junonius</name>
    <dbReference type="NCBI Taxonomy" id="109634"/>
    <lineage>
        <taxon>Eukaryota</taxon>
        <taxon>Fungi</taxon>
        <taxon>Dikarya</taxon>
        <taxon>Basidiomycota</taxon>
        <taxon>Agaricomycotina</taxon>
        <taxon>Agaricomycetes</taxon>
        <taxon>Agaricomycetidae</taxon>
        <taxon>Agaricales</taxon>
        <taxon>Agaricineae</taxon>
        <taxon>Hymenogastraceae</taxon>
        <taxon>Gymnopilus</taxon>
    </lineage>
</organism>
<reference evidence="2" key="1">
    <citation type="submission" date="2020-11" db="EMBL/GenBank/DDBJ databases">
        <authorList>
            <consortium name="DOE Joint Genome Institute"/>
            <person name="Ahrendt S."/>
            <person name="Riley R."/>
            <person name="Andreopoulos W."/>
            <person name="LaButti K."/>
            <person name="Pangilinan J."/>
            <person name="Ruiz-duenas F.J."/>
            <person name="Barrasa J.M."/>
            <person name="Sanchez-Garcia M."/>
            <person name="Camarero S."/>
            <person name="Miyauchi S."/>
            <person name="Serrano A."/>
            <person name="Linde D."/>
            <person name="Babiker R."/>
            <person name="Drula E."/>
            <person name="Ayuso-Fernandez I."/>
            <person name="Pacheco R."/>
            <person name="Padilla G."/>
            <person name="Ferreira P."/>
            <person name="Barriuso J."/>
            <person name="Kellner H."/>
            <person name="Castanera R."/>
            <person name="Alfaro M."/>
            <person name="Ramirez L."/>
            <person name="Pisabarro A.G."/>
            <person name="Kuo A."/>
            <person name="Tritt A."/>
            <person name="Lipzen A."/>
            <person name="He G."/>
            <person name="Yan M."/>
            <person name="Ng V."/>
            <person name="Cullen D."/>
            <person name="Martin F."/>
            <person name="Rosso M.-N."/>
            <person name="Henrissat B."/>
            <person name="Hibbett D."/>
            <person name="Martinez A.T."/>
            <person name="Grigoriev I.V."/>
        </authorList>
    </citation>
    <scope>NUCLEOTIDE SEQUENCE</scope>
    <source>
        <strain evidence="2">AH 44721</strain>
    </source>
</reference>
<dbReference type="EMBL" id="JADNYJ010000018">
    <property type="protein sequence ID" value="KAF8906479.1"/>
    <property type="molecule type" value="Genomic_DNA"/>
</dbReference>
<dbReference type="OrthoDB" id="3020506at2759"/>
<keyword evidence="1" id="KW-0812">Transmembrane</keyword>
<protein>
    <submittedName>
        <fullName evidence="2">Uncharacterized protein</fullName>
    </submittedName>
</protein>
<evidence type="ECO:0000256" key="1">
    <source>
        <dbReference type="SAM" id="Phobius"/>
    </source>
</evidence>
<feature type="transmembrane region" description="Helical" evidence="1">
    <location>
        <begin position="43"/>
        <end position="64"/>
    </location>
</feature>
<feature type="transmembrane region" description="Helical" evidence="1">
    <location>
        <begin position="14"/>
        <end position="31"/>
    </location>
</feature>
<keyword evidence="1" id="KW-0472">Membrane</keyword>
<keyword evidence="3" id="KW-1185">Reference proteome</keyword>